<dbReference type="InterPro" id="IPR013249">
    <property type="entry name" value="RNA_pol_sigma70_r4_t2"/>
</dbReference>
<evidence type="ECO:0000259" key="6">
    <source>
        <dbReference type="Pfam" id="PF08281"/>
    </source>
</evidence>
<evidence type="ECO:0000256" key="3">
    <source>
        <dbReference type="ARBA" id="ARBA00023082"/>
    </source>
</evidence>
<protein>
    <submittedName>
        <fullName evidence="7">RNA polymerase sigma-70 factor, ECF subfamily</fullName>
    </submittedName>
</protein>
<evidence type="ECO:0000256" key="4">
    <source>
        <dbReference type="ARBA" id="ARBA00023163"/>
    </source>
</evidence>
<keyword evidence="2" id="KW-0805">Transcription regulation</keyword>
<feature type="domain" description="RNA polymerase sigma-70 region 2" evidence="5">
    <location>
        <begin position="39"/>
        <end position="96"/>
    </location>
</feature>
<comment type="similarity">
    <text evidence="1">Belongs to the sigma-70 factor family. ECF subfamily.</text>
</comment>
<dbReference type="InterPro" id="IPR014327">
    <property type="entry name" value="RNA_pol_sigma70_bacteroid"/>
</dbReference>
<dbReference type="InterPro" id="IPR013324">
    <property type="entry name" value="RNA_pol_sigma_r3/r4-like"/>
</dbReference>
<dbReference type="GO" id="GO:0003677">
    <property type="term" value="F:DNA binding"/>
    <property type="evidence" value="ECO:0007669"/>
    <property type="project" value="InterPro"/>
</dbReference>
<organism evidence="7 8">
    <name type="scientific">Sinomicrobium oceani</name>
    <dbReference type="NCBI Taxonomy" id="1150368"/>
    <lineage>
        <taxon>Bacteria</taxon>
        <taxon>Pseudomonadati</taxon>
        <taxon>Bacteroidota</taxon>
        <taxon>Flavobacteriia</taxon>
        <taxon>Flavobacteriales</taxon>
        <taxon>Flavobacteriaceae</taxon>
        <taxon>Sinomicrobium</taxon>
    </lineage>
</organism>
<sequence length="189" mass="22547">MTTPYTTESDARIDRFARRVQNSDKEAFNILFNMLWEPMYTYAASMLPDRSVAEDLVQEVWIDYWQRREEVQIRHIKPYLYRAIRYRCYNALRDSKFTPLQAETAHTITTPAETELEEDVTELSKKIQTIIADLPERCREIFTLSRIHHYSNTEIAGQLQISRRSVENQLSLALAKLRRELYVVRIFFF</sequence>
<keyword evidence="3" id="KW-0731">Sigma factor</keyword>
<evidence type="ECO:0000313" key="7">
    <source>
        <dbReference type="EMBL" id="SFW57809.1"/>
    </source>
</evidence>
<reference evidence="7 8" key="1">
    <citation type="submission" date="2016-11" db="EMBL/GenBank/DDBJ databases">
        <authorList>
            <person name="Jaros S."/>
            <person name="Januszkiewicz K."/>
            <person name="Wedrychowicz H."/>
        </authorList>
    </citation>
    <scope>NUCLEOTIDE SEQUENCE [LARGE SCALE GENOMIC DNA]</scope>
    <source>
        <strain evidence="7 8">CGMCC 1.12145</strain>
    </source>
</reference>
<evidence type="ECO:0000256" key="1">
    <source>
        <dbReference type="ARBA" id="ARBA00010641"/>
    </source>
</evidence>
<evidence type="ECO:0000259" key="5">
    <source>
        <dbReference type="Pfam" id="PF04542"/>
    </source>
</evidence>
<dbReference type="InterPro" id="IPR007627">
    <property type="entry name" value="RNA_pol_sigma70_r2"/>
</dbReference>
<dbReference type="Gene3D" id="1.10.1740.10">
    <property type="match status" value="1"/>
</dbReference>
<dbReference type="AlphaFoldDB" id="A0A1K1QDP9"/>
<dbReference type="OrthoDB" id="665981at2"/>
<evidence type="ECO:0000256" key="2">
    <source>
        <dbReference type="ARBA" id="ARBA00023015"/>
    </source>
</evidence>
<accession>A0A1K1QDP9</accession>
<dbReference type="InterPro" id="IPR013325">
    <property type="entry name" value="RNA_pol_sigma_r2"/>
</dbReference>
<name>A0A1K1QDP9_9FLAO</name>
<dbReference type="SUPFAM" id="SSF88659">
    <property type="entry name" value="Sigma3 and sigma4 domains of RNA polymerase sigma factors"/>
    <property type="match status" value="1"/>
</dbReference>
<dbReference type="RefSeq" id="WP_072317689.1">
    <property type="nucleotide sequence ID" value="NZ_FPJE01000012.1"/>
</dbReference>
<dbReference type="PANTHER" id="PTHR43133:SF46">
    <property type="entry name" value="RNA POLYMERASE SIGMA-70 FACTOR ECF SUBFAMILY"/>
    <property type="match status" value="1"/>
</dbReference>
<feature type="domain" description="RNA polymerase sigma factor 70 region 4 type 2" evidence="6">
    <location>
        <begin position="126"/>
        <end position="177"/>
    </location>
</feature>
<proteinExistence type="inferred from homology"/>
<evidence type="ECO:0000313" key="8">
    <source>
        <dbReference type="Proteomes" id="UP000182248"/>
    </source>
</evidence>
<dbReference type="STRING" id="1150368.SAMN02927921_02481"/>
<dbReference type="Pfam" id="PF04542">
    <property type="entry name" value="Sigma70_r2"/>
    <property type="match status" value="1"/>
</dbReference>
<keyword evidence="8" id="KW-1185">Reference proteome</keyword>
<dbReference type="PANTHER" id="PTHR43133">
    <property type="entry name" value="RNA POLYMERASE ECF-TYPE SIGMA FACTO"/>
    <property type="match status" value="1"/>
</dbReference>
<dbReference type="InterPro" id="IPR039425">
    <property type="entry name" value="RNA_pol_sigma-70-like"/>
</dbReference>
<dbReference type="SUPFAM" id="SSF88946">
    <property type="entry name" value="Sigma2 domain of RNA polymerase sigma factors"/>
    <property type="match status" value="1"/>
</dbReference>
<dbReference type="Pfam" id="PF08281">
    <property type="entry name" value="Sigma70_r4_2"/>
    <property type="match status" value="1"/>
</dbReference>
<dbReference type="InterPro" id="IPR014284">
    <property type="entry name" value="RNA_pol_sigma-70_dom"/>
</dbReference>
<dbReference type="InterPro" id="IPR036388">
    <property type="entry name" value="WH-like_DNA-bd_sf"/>
</dbReference>
<keyword evidence="4" id="KW-0804">Transcription</keyword>
<dbReference type="GO" id="GO:0016987">
    <property type="term" value="F:sigma factor activity"/>
    <property type="evidence" value="ECO:0007669"/>
    <property type="project" value="UniProtKB-KW"/>
</dbReference>
<dbReference type="EMBL" id="FPJE01000012">
    <property type="protein sequence ID" value="SFW57809.1"/>
    <property type="molecule type" value="Genomic_DNA"/>
</dbReference>
<dbReference type="Gene3D" id="1.10.10.10">
    <property type="entry name" value="Winged helix-like DNA-binding domain superfamily/Winged helix DNA-binding domain"/>
    <property type="match status" value="1"/>
</dbReference>
<dbReference type="NCBIfam" id="TIGR02937">
    <property type="entry name" value="sigma70-ECF"/>
    <property type="match status" value="1"/>
</dbReference>
<dbReference type="NCBIfam" id="TIGR02985">
    <property type="entry name" value="Sig70_bacteroi1"/>
    <property type="match status" value="1"/>
</dbReference>
<gene>
    <name evidence="7" type="ORF">SAMN02927921_02481</name>
</gene>
<dbReference type="GO" id="GO:0006352">
    <property type="term" value="P:DNA-templated transcription initiation"/>
    <property type="evidence" value="ECO:0007669"/>
    <property type="project" value="InterPro"/>
</dbReference>
<dbReference type="Proteomes" id="UP000182248">
    <property type="component" value="Unassembled WGS sequence"/>
</dbReference>